<dbReference type="InterPro" id="IPR017926">
    <property type="entry name" value="GATASE"/>
</dbReference>
<proteinExistence type="inferred from homology"/>
<dbReference type="FunFam" id="3.40.50.880:FF:000047">
    <property type="entry name" value="GMP synthase [glutamine-hydrolyzing] subunit A"/>
    <property type="match status" value="1"/>
</dbReference>
<evidence type="ECO:0000256" key="8">
    <source>
        <dbReference type="HAMAP-Rule" id="MF_01510"/>
    </source>
</evidence>
<sequence>MVKIYVVYNYGQYNHLIHRTLRDLGVESKLIENTTPVEQIKDADGIVLGGGPSLERTGNCELYVKELDVPILGICLGHQLLAKVFGGEVGKGQVGGYAEVNVRIVEEDEIFEGLPKELKAWASHADEVKKMPEDFKHLAESDVCKIEAMRHKEKPIYGVQWHPEVYHTERGVDFYRNFIKICKR</sequence>
<dbReference type="MEROPS" id="C26.A31"/>
<feature type="active site" evidence="8">
    <location>
        <position position="164"/>
    </location>
</feature>
<dbReference type="InterPro" id="IPR029062">
    <property type="entry name" value="Class_I_gatase-like"/>
</dbReference>
<evidence type="ECO:0000256" key="4">
    <source>
        <dbReference type="ARBA" id="ARBA00022749"/>
    </source>
</evidence>
<dbReference type="RefSeq" id="WP_013683631.1">
    <property type="nucleotide sequence ID" value="NC_015320.1"/>
</dbReference>
<comment type="catalytic activity">
    <reaction evidence="8">
        <text>XMP + L-glutamine + ATP + H2O = GMP + L-glutamate + AMP + diphosphate + 2 H(+)</text>
        <dbReference type="Rhea" id="RHEA:11680"/>
        <dbReference type="ChEBI" id="CHEBI:15377"/>
        <dbReference type="ChEBI" id="CHEBI:15378"/>
        <dbReference type="ChEBI" id="CHEBI:29985"/>
        <dbReference type="ChEBI" id="CHEBI:30616"/>
        <dbReference type="ChEBI" id="CHEBI:33019"/>
        <dbReference type="ChEBI" id="CHEBI:57464"/>
        <dbReference type="ChEBI" id="CHEBI:58115"/>
        <dbReference type="ChEBI" id="CHEBI:58359"/>
        <dbReference type="ChEBI" id="CHEBI:456215"/>
        <dbReference type="EC" id="6.3.5.2"/>
    </reaction>
</comment>
<keyword evidence="7 8" id="KW-0315">Glutamine amidotransferase</keyword>
<dbReference type="Gene3D" id="3.40.50.880">
    <property type="match status" value="1"/>
</dbReference>
<evidence type="ECO:0000256" key="1">
    <source>
        <dbReference type="ARBA" id="ARBA00002332"/>
    </source>
</evidence>
<evidence type="ECO:0000256" key="7">
    <source>
        <dbReference type="ARBA" id="ARBA00022962"/>
    </source>
</evidence>
<evidence type="ECO:0000256" key="3">
    <source>
        <dbReference type="ARBA" id="ARBA00022741"/>
    </source>
</evidence>
<dbReference type="OrthoDB" id="10772at2157"/>
<dbReference type="PANTHER" id="PTHR11922:SF2">
    <property type="entry name" value="GMP SYNTHASE [GLUTAMINE-HYDROLYZING]"/>
    <property type="match status" value="1"/>
</dbReference>
<reference evidence="10 11" key="1">
    <citation type="submission" date="2011-03" db="EMBL/GenBank/DDBJ databases">
        <title>The complete genome of Archaeoglobus veneficus SNP6.</title>
        <authorList>
            <consortium name="US DOE Joint Genome Institute (JGI-PGF)"/>
            <person name="Lucas S."/>
            <person name="Copeland A."/>
            <person name="Lapidus A."/>
            <person name="Bruce D."/>
            <person name="Goodwin L."/>
            <person name="Pitluck S."/>
            <person name="Kyrpides N."/>
            <person name="Mavromatis K."/>
            <person name="Pagani I."/>
            <person name="Ivanova N."/>
            <person name="Mikhailova N."/>
            <person name="Lu M."/>
            <person name="Detter J.C."/>
            <person name="Tapia R."/>
            <person name="Han C."/>
            <person name="Land M."/>
            <person name="Hauser L."/>
            <person name="Markowitz V."/>
            <person name="Cheng J.-F."/>
            <person name="Hugenholtz P."/>
            <person name="Woyke T."/>
            <person name="Wu D."/>
            <person name="Spring S."/>
            <person name="Brambilla E."/>
            <person name="Klenk H.-P."/>
            <person name="Eisen J.A."/>
        </authorList>
    </citation>
    <scope>NUCLEOTIDE SEQUENCE [LARGE SCALE GENOMIC DNA]</scope>
    <source>
        <strain>SNP6</strain>
    </source>
</reference>
<comment type="function">
    <text evidence="1 8">Catalyzes the synthesis of GMP from XMP.</text>
</comment>
<name>F2KSS2_ARCVS</name>
<keyword evidence="3 8" id="KW-0547">Nucleotide-binding</keyword>
<dbReference type="GO" id="GO:0005829">
    <property type="term" value="C:cytosol"/>
    <property type="evidence" value="ECO:0007669"/>
    <property type="project" value="TreeGrafter"/>
</dbReference>
<dbReference type="PRINTS" id="PR00097">
    <property type="entry name" value="ANTSNTHASEII"/>
</dbReference>
<keyword evidence="2 8" id="KW-0436">Ligase</keyword>
<evidence type="ECO:0000313" key="10">
    <source>
        <dbReference type="EMBL" id="AEA46967.1"/>
    </source>
</evidence>
<keyword evidence="11" id="KW-1185">Reference proteome</keyword>
<dbReference type="PANTHER" id="PTHR11922">
    <property type="entry name" value="GMP SYNTHASE-RELATED"/>
    <property type="match status" value="1"/>
</dbReference>
<dbReference type="AlphaFoldDB" id="F2KSS2"/>
<keyword evidence="6 8" id="KW-0067">ATP-binding</keyword>
<dbReference type="UniPathway" id="UPA00189">
    <property type="reaction ID" value="UER00296"/>
</dbReference>
<dbReference type="EMBL" id="CP002588">
    <property type="protein sequence ID" value="AEA46967.1"/>
    <property type="molecule type" value="Genomic_DNA"/>
</dbReference>
<keyword evidence="4 8" id="KW-0332">GMP biosynthesis</keyword>
<dbReference type="Pfam" id="PF00117">
    <property type="entry name" value="GATase"/>
    <property type="match status" value="1"/>
</dbReference>
<accession>F2KSS2</accession>
<dbReference type="InterPro" id="IPR004739">
    <property type="entry name" value="GMP_synth_GATase"/>
</dbReference>
<feature type="active site" evidence="8">
    <location>
        <position position="162"/>
    </location>
</feature>
<dbReference type="InterPro" id="IPR023686">
    <property type="entry name" value="GMP_synthase_A"/>
</dbReference>
<dbReference type="KEGG" id="ave:Arcve_0956"/>
<dbReference type="GO" id="GO:0005524">
    <property type="term" value="F:ATP binding"/>
    <property type="evidence" value="ECO:0007669"/>
    <property type="project" value="UniProtKB-KW"/>
</dbReference>
<dbReference type="SUPFAM" id="SSF52317">
    <property type="entry name" value="Class I glutamine amidotransferase-like"/>
    <property type="match status" value="1"/>
</dbReference>
<organism evidence="10 11">
    <name type="scientific">Archaeoglobus veneficus (strain DSM 11195 / SNP6)</name>
    <dbReference type="NCBI Taxonomy" id="693661"/>
    <lineage>
        <taxon>Archaea</taxon>
        <taxon>Methanobacteriati</taxon>
        <taxon>Methanobacteriota</taxon>
        <taxon>Archaeoglobi</taxon>
        <taxon>Archaeoglobales</taxon>
        <taxon>Archaeoglobaceae</taxon>
        <taxon>Archaeoglobus</taxon>
    </lineage>
</organism>
<dbReference type="GeneID" id="10394066"/>
<evidence type="ECO:0000256" key="2">
    <source>
        <dbReference type="ARBA" id="ARBA00022598"/>
    </source>
</evidence>
<dbReference type="Proteomes" id="UP000008136">
    <property type="component" value="Chromosome"/>
</dbReference>
<dbReference type="eggNOG" id="arCOG00087">
    <property type="taxonomic scope" value="Archaea"/>
</dbReference>
<dbReference type="NCBIfam" id="NF001975">
    <property type="entry name" value="PRK00758.1"/>
    <property type="match status" value="1"/>
</dbReference>
<keyword evidence="5 8" id="KW-0658">Purine biosynthesis</keyword>
<protein>
    <recommendedName>
        <fullName evidence="8">GMP synthase [glutamine-hydrolyzing] subunit A</fullName>
        <ecNumber evidence="8">6.3.5.2</ecNumber>
    </recommendedName>
    <alternativeName>
        <fullName evidence="8">Glutamine amidotransferase</fullName>
    </alternativeName>
</protein>
<comment type="pathway">
    <text evidence="8">Purine metabolism; GMP biosynthesis; GMP from XMP (L-Gln route): step 1/1.</text>
</comment>
<dbReference type="HOGENOM" id="CLU_014340_1_4_2"/>
<dbReference type="CDD" id="cd01742">
    <property type="entry name" value="GATase1_GMP_Synthase"/>
    <property type="match status" value="1"/>
</dbReference>
<dbReference type="PRINTS" id="PR00096">
    <property type="entry name" value="GATASE"/>
</dbReference>
<dbReference type="NCBIfam" id="TIGR00888">
    <property type="entry name" value="guaA_Nterm"/>
    <property type="match status" value="1"/>
</dbReference>
<gene>
    <name evidence="8" type="primary">guaAA</name>
    <name evidence="10" type="ordered locus">Arcve_0956</name>
</gene>
<evidence type="ECO:0000256" key="5">
    <source>
        <dbReference type="ARBA" id="ARBA00022755"/>
    </source>
</evidence>
<dbReference type="HAMAP" id="MF_01510">
    <property type="entry name" value="GMP_synthase_A"/>
    <property type="match status" value="1"/>
</dbReference>
<dbReference type="PROSITE" id="PS51273">
    <property type="entry name" value="GATASE_TYPE_1"/>
    <property type="match status" value="1"/>
</dbReference>
<dbReference type="EC" id="6.3.5.2" evidence="8"/>
<dbReference type="GO" id="GO:0003921">
    <property type="term" value="F:GMP synthase activity"/>
    <property type="evidence" value="ECO:0007669"/>
    <property type="project" value="TreeGrafter"/>
</dbReference>
<dbReference type="STRING" id="693661.Arcve_0956"/>
<comment type="subunit">
    <text evidence="8">Heterodimer composed of a glutamine amidotransferase subunit (A) and a GMP-binding subunit (B).</text>
</comment>
<feature type="active site" description="Nucleophile" evidence="8">
    <location>
        <position position="75"/>
    </location>
</feature>
<evidence type="ECO:0000259" key="9">
    <source>
        <dbReference type="Pfam" id="PF00117"/>
    </source>
</evidence>
<feature type="domain" description="Glutamine amidotransferase" evidence="9">
    <location>
        <begin position="6"/>
        <end position="179"/>
    </location>
</feature>
<evidence type="ECO:0000256" key="6">
    <source>
        <dbReference type="ARBA" id="ARBA00022840"/>
    </source>
</evidence>
<evidence type="ECO:0000313" key="11">
    <source>
        <dbReference type="Proteomes" id="UP000008136"/>
    </source>
</evidence>